<dbReference type="Gene3D" id="1.10.260.40">
    <property type="entry name" value="lambda repressor-like DNA-binding domains"/>
    <property type="match status" value="1"/>
</dbReference>
<comment type="caution">
    <text evidence="3">The sequence shown here is derived from an EMBL/GenBank/DDBJ whole genome shotgun (WGS) entry which is preliminary data.</text>
</comment>
<dbReference type="Pfam" id="PF01381">
    <property type="entry name" value="HTH_3"/>
    <property type="match status" value="1"/>
</dbReference>
<reference evidence="3" key="1">
    <citation type="journal article" date="2015" name="Nature">
        <title>Complex archaea that bridge the gap between prokaryotes and eukaryotes.</title>
        <authorList>
            <person name="Spang A."/>
            <person name="Saw J.H."/>
            <person name="Jorgensen S.L."/>
            <person name="Zaremba-Niedzwiedzka K."/>
            <person name="Martijn J."/>
            <person name="Lind A.E."/>
            <person name="van Eijk R."/>
            <person name="Schleper C."/>
            <person name="Guy L."/>
            <person name="Ettema T.J."/>
        </authorList>
    </citation>
    <scope>NUCLEOTIDE SEQUENCE</scope>
</reference>
<sequence>MEGIVNKTEEKRLAISIGRAIAKQRVRSQLTQEEVAERLGIGNEAVSRIERGRVIPNIVRLIELAEIFNCEAAELLGQASFHVDDQSKRIKQLIAPLKQNDRQLILDIVETLTIRLKKSDKKE</sequence>
<evidence type="ECO:0000259" key="2">
    <source>
        <dbReference type="PROSITE" id="PS50943"/>
    </source>
</evidence>
<evidence type="ECO:0000313" key="3">
    <source>
        <dbReference type="EMBL" id="KKO05712.1"/>
    </source>
</evidence>
<protein>
    <recommendedName>
        <fullName evidence="2">HTH cro/C1-type domain-containing protein</fullName>
    </recommendedName>
</protein>
<dbReference type="SMART" id="SM00530">
    <property type="entry name" value="HTH_XRE"/>
    <property type="match status" value="1"/>
</dbReference>
<gene>
    <name evidence="3" type="ORF">LCGC14_0073520</name>
</gene>
<dbReference type="EMBL" id="LAZR01000018">
    <property type="protein sequence ID" value="KKO05712.1"/>
    <property type="molecule type" value="Genomic_DNA"/>
</dbReference>
<dbReference type="InterPro" id="IPR001387">
    <property type="entry name" value="Cro/C1-type_HTH"/>
</dbReference>
<dbReference type="SUPFAM" id="SSF47413">
    <property type="entry name" value="lambda repressor-like DNA-binding domains"/>
    <property type="match status" value="1"/>
</dbReference>
<evidence type="ECO:0000256" key="1">
    <source>
        <dbReference type="ARBA" id="ARBA00023125"/>
    </source>
</evidence>
<dbReference type="GO" id="GO:0003677">
    <property type="term" value="F:DNA binding"/>
    <property type="evidence" value="ECO:0007669"/>
    <property type="project" value="UniProtKB-KW"/>
</dbReference>
<dbReference type="AlphaFoldDB" id="A0A0F9Y1G6"/>
<dbReference type="InterPro" id="IPR010982">
    <property type="entry name" value="Lambda_DNA-bd_dom_sf"/>
</dbReference>
<accession>A0A0F9Y1G6</accession>
<organism evidence="3">
    <name type="scientific">marine sediment metagenome</name>
    <dbReference type="NCBI Taxonomy" id="412755"/>
    <lineage>
        <taxon>unclassified sequences</taxon>
        <taxon>metagenomes</taxon>
        <taxon>ecological metagenomes</taxon>
    </lineage>
</organism>
<dbReference type="PANTHER" id="PTHR46558:SF11">
    <property type="entry name" value="HTH-TYPE TRANSCRIPTIONAL REGULATOR XRE"/>
    <property type="match status" value="1"/>
</dbReference>
<name>A0A0F9Y1G6_9ZZZZ</name>
<proteinExistence type="predicted"/>
<dbReference type="PANTHER" id="PTHR46558">
    <property type="entry name" value="TRACRIPTIONAL REGULATORY PROTEIN-RELATED-RELATED"/>
    <property type="match status" value="1"/>
</dbReference>
<dbReference type="CDD" id="cd00093">
    <property type="entry name" value="HTH_XRE"/>
    <property type="match status" value="1"/>
</dbReference>
<feature type="domain" description="HTH cro/C1-type" evidence="2">
    <location>
        <begin position="21"/>
        <end position="75"/>
    </location>
</feature>
<dbReference type="PROSITE" id="PS50943">
    <property type="entry name" value="HTH_CROC1"/>
    <property type="match status" value="1"/>
</dbReference>
<keyword evidence="1" id="KW-0238">DNA-binding</keyword>